<dbReference type="PANTHER" id="PTHR43180:SF33">
    <property type="entry name" value="15-HYDROXYPROSTAGLANDIN DEHYDROGENASE [NAD(+)]-LIKE"/>
    <property type="match status" value="1"/>
</dbReference>
<evidence type="ECO:0000313" key="6">
    <source>
        <dbReference type="Proteomes" id="UP000813385"/>
    </source>
</evidence>
<dbReference type="InterPro" id="IPR036291">
    <property type="entry name" value="NAD(P)-bd_dom_sf"/>
</dbReference>
<dbReference type="Proteomes" id="UP000813385">
    <property type="component" value="Unassembled WGS sequence"/>
</dbReference>
<keyword evidence="6" id="KW-1185">Reference proteome</keyword>
<evidence type="ECO:0000256" key="3">
    <source>
        <dbReference type="ARBA" id="ARBA00023002"/>
    </source>
</evidence>
<evidence type="ECO:0000256" key="1">
    <source>
        <dbReference type="ARBA" id="ARBA00006484"/>
    </source>
</evidence>
<comment type="similarity">
    <text evidence="1 4">Belongs to the short-chain dehydrogenases/reductases (SDR) family.</text>
</comment>
<keyword evidence="3" id="KW-0560">Oxidoreductase</keyword>
<evidence type="ECO:0000313" key="5">
    <source>
        <dbReference type="EMBL" id="KAH7350134.1"/>
    </source>
</evidence>
<dbReference type="PROSITE" id="PS00061">
    <property type="entry name" value="ADH_SHORT"/>
    <property type="match status" value="1"/>
</dbReference>
<organism evidence="5 6">
    <name type="scientific">Plectosphaerella cucumerina</name>
    <dbReference type="NCBI Taxonomy" id="40658"/>
    <lineage>
        <taxon>Eukaryota</taxon>
        <taxon>Fungi</taxon>
        <taxon>Dikarya</taxon>
        <taxon>Ascomycota</taxon>
        <taxon>Pezizomycotina</taxon>
        <taxon>Sordariomycetes</taxon>
        <taxon>Hypocreomycetidae</taxon>
        <taxon>Glomerellales</taxon>
        <taxon>Plectosphaerellaceae</taxon>
        <taxon>Plectosphaerella</taxon>
    </lineage>
</organism>
<gene>
    <name evidence="5" type="ORF">B0T11DRAFT_343261</name>
</gene>
<dbReference type="AlphaFoldDB" id="A0A8K0X0D4"/>
<comment type="caution">
    <text evidence="5">The sequence shown here is derived from an EMBL/GenBank/DDBJ whole genome shotgun (WGS) entry which is preliminary data.</text>
</comment>
<dbReference type="OrthoDB" id="5371740at2759"/>
<name>A0A8K0X0D4_9PEZI</name>
<dbReference type="InterPro" id="IPR002347">
    <property type="entry name" value="SDR_fam"/>
</dbReference>
<dbReference type="PRINTS" id="PR00080">
    <property type="entry name" value="SDRFAMILY"/>
</dbReference>
<dbReference type="InterPro" id="IPR020904">
    <property type="entry name" value="Sc_DH/Rdtase_CS"/>
</dbReference>
<reference evidence="5" key="1">
    <citation type="journal article" date="2021" name="Nat. Commun.">
        <title>Genetic determinants of endophytism in the Arabidopsis root mycobiome.</title>
        <authorList>
            <person name="Mesny F."/>
            <person name="Miyauchi S."/>
            <person name="Thiergart T."/>
            <person name="Pickel B."/>
            <person name="Atanasova L."/>
            <person name="Karlsson M."/>
            <person name="Huettel B."/>
            <person name="Barry K.W."/>
            <person name="Haridas S."/>
            <person name="Chen C."/>
            <person name="Bauer D."/>
            <person name="Andreopoulos W."/>
            <person name="Pangilinan J."/>
            <person name="LaButti K."/>
            <person name="Riley R."/>
            <person name="Lipzen A."/>
            <person name="Clum A."/>
            <person name="Drula E."/>
            <person name="Henrissat B."/>
            <person name="Kohler A."/>
            <person name="Grigoriev I.V."/>
            <person name="Martin F.M."/>
            <person name="Hacquard S."/>
        </authorList>
    </citation>
    <scope>NUCLEOTIDE SEQUENCE</scope>
    <source>
        <strain evidence="5">MPI-CAGE-AT-0016</strain>
    </source>
</reference>
<evidence type="ECO:0000256" key="2">
    <source>
        <dbReference type="ARBA" id="ARBA00022857"/>
    </source>
</evidence>
<protein>
    <submittedName>
        <fullName evidence="5">Uncharacterized protein</fullName>
    </submittedName>
</protein>
<accession>A0A8K0X0D4</accession>
<dbReference type="PRINTS" id="PR00081">
    <property type="entry name" value="GDHRDH"/>
</dbReference>
<dbReference type="GO" id="GO:0016491">
    <property type="term" value="F:oxidoreductase activity"/>
    <property type="evidence" value="ECO:0007669"/>
    <property type="project" value="UniProtKB-KW"/>
</dbReference>
<dbReference type="SUPFAM" id="SSF51735">
    <property type="entry name" value="NAD(P)-binding Rossmann-fold domains"/>
    <property type="match status" value="1"/>
</dbReference>
<dbReference type="PANTHER" id="PTHR43180">
    <property type="entry name" value="3-OXOACYL-(ACYL-CARRIER-PROTEIN) REDUCTASE (AFU_ORTHOLOGUE AFUA_6G11210)"/>
    <property type="match status" value="1"/>
</dbReference>
<keyword evidence="2" id="KW-0521">NADP</keyword>
<sequence>MGKFDAKTSENGVIVNRGAQVRLLVDLGAKVSFLDTNKTASENLVRELGENVTFHHGSVTAWDDQLRLFEATLAYYGHIDIVLANAGIDEVAEDAFADTFDAAGRLREPTLVVLDVNLRGAIYTTKLALSVFRRVGTAGSIVATGSAASYLDTPGIPIYNAAKHGVIGLVRSLRDTLSAEGLVRANVVAPWFTLTPFTERVAPVWEGAGLPVNSPADVARAIVFLALNKDCHGKSIYVSNGGYTELEGPVQASRPSWLGAQNTAWVDQRKAANIKLGKQ</sequence>
<dbReference type="Gene3D" id="3.40.50.720">
    <property type="entry name" value="NAD(P)-binding Rossmann-like Domain"/>
    <property type="match status" value="1"/>
</dbReference>
<dbReference type="Pfam" id="PF00106">
    <property type="entry name" value="adh_short"/>
    <property type="match status" value="1"/>
</dbReference>
<dbReference type="EMBL" id="JAGPXD010000006">
    <property type="protein sequence ID" value="KAH7350134.1"/>
    <property type="molecule type" value="Genomic_DNA"/>
</dbReference>
<evidence type="ECO:0000256" key="4">
    <source>
        <dbReference type="RuleBase" id="RU000363"/>
    </source>
</evidence>
<proteinExistence type="inferred from homology"/>